<accession>A0A2U3PS69</accession>
<gene>
    <name evidence="1" type="ORF">BRAD3257_0841</name>
</gene>
<organism evidence="1 2">
    <name type="scientific">Bradyrhizobium vignae</name>
    <dbReference type="NCBI Taxonomy" id="1549949"/>
    <lineage>
        <taxon>Bacteria</taxon>
        <taxon>Pseudomonadati</taxon>
        <taxon>Pseudomonadota</taxon>
        <taxon>Alphaproteobacteria</taxon>
        <taxon>Hyphomicrobiales</taxon>
        <taxon>Nitrobacteraceae</taxon>
        <taxon>Bradyrhizobium</taxon>
    </lineage>
</organism>
<dbReference type="EMBL" id="LS398110">
    <property type="protein sequence ID" value="SPP91995.1"/>
    <property type="molecule type" value="Genomic_DNA"/>
</dbReference>
<dbReference type="AlphaFoldDB" id="A0A2U3PS69"/>
<evidence type="ECO:0000313" key="1">
    <source>
        <dbReference type="EMBL" id="SPP91995.1"/>
    </source>
</evidence>
<dbReference type="Proteomes" id="UP000246085">
    <property type="component" value="Chromosome BRAD3257"/>
</dbReference>
<reference evidence="1 2" key="1">
    <citation type="submission" date="2018-03" db="EMBL/GenBank/DDBJ databases">
        <authorList>
            <person name="Gully D."/>
        </authorList>
    </citation>
    <scope>NUCLEOTIDE SEQUENCE [LARGE SCALE GENOMIC DNA]</scope>
    <source>
        <strain evidence="1">ORS3257</strain>
    </source>
</reference>
<dbReference type="KEGG" id="bvz:BRAD3257_0841"/>
<evidence type="ECO:0008006" key="3">
    <source>
        <dbReference type="Google" id="ProtNLM"/>
    </source>
</evidence>
<dbReference type="RefSeq" id="WP_145986948.1">
    <property type="nucleotide sequence ID" value="NZ_LS398110.1"/>
</dbReference>
<evidence type="ECO:0000313" key="2">
    <source>
        <dbReference type="Proteomes" id="UP000246085"/>
    </source>
</evidence>
<protein>
    <recommendedName>
        <fullName evidence="3">DUF4365 domain-containing protein</fullName>
    </recommendedName>
</protein>
<sequence length="181" mass="20882">MRPMFTVHAGEFLVGQHIETNFKDKRVWLPSKDTGVDLLVTNARNSRGITLQVKFSRDFLPIMKLAASTRKHLQACTWFSFDRSKIAQSPADFWVLVLLGFESKSRDYLVVKPEELLNRLDKLHGKTARHQVYVWVTDDHQAWLARGLSMAETKAIGEGSFGHRDRDVSRFLNNWSPIDRL</sequence>
<proteinExistence type="predicted"/>
<name>A0A2U3PS69_9BRAD</name>